<feature type="transmembrane region" description="Helical" evidence="1">
    <location>
        <begin position="53"/>
        <end position="75"/>
    </location>
</feature>
<dbReference type="Proteomes" id="UP001328107">
    <property type="component" value="Unassembled WGS sequence"/>
</dbReference>
<name>A0AAN4ZFD0_9BILA</name>
<feature type="non-terminal residue" evidence="3">
    <location>
        <position position="212"/>
    </location>
</feature>
<evidence type="ECO:0000259" key="2">
    <source>
        <dbReference type="Pfam" id="PF10328"/>
    </source>
</evidence>
<dbReference type="PANTHER" id="PTHR23017">
    <property type="entry name" value="SERPENTINE RECEPTOR, CLASS X"/>
    <property type="match status" value="1"/>
</dbReference>
<keyword evidence="1" id="KW-0812">Transmembrane</keyword>
<keyword evidence="1" id="KW-0472">Membrane</keyword>
<protein>
    <recommendedName>
        <fullName evidence="2">7TM GPCR serpentine receptor class x (Srx) domain-containing protein</fullName>
    </recommendedName>
</protein>
<organism evidence="3 4">
    <name type="scientific">Pristionchus mayeri</name>
    <dbReference type="NCBI Taxonomy" id="1317129"/>
    <lineage>
        <taxon>Eukaryota</taxon>
        <taxon>Metazoa</taxon>
        <taxon>Ecdysozoa</taxon>
        <taxon>Nematoda</taxon>
        <taxon>Chromadorea</taxon>
        <taxon>Rhabditida</taxon>
        <taxon>Rhabditina</taxon>
        <taxon>Diplogasteromorpha</taxon>
        <taxon>Diplogasteroidea</taxon>
        <taxon>Neodiplogasteridae</taxon>
        <taxon>Pristionchus</taxon>
    </lineage>
</organism>
<keyword evidence="1" id="KW-1133">Transmembrane helix</keyword>
<evidence type="ECO:0000313" key="3">
    <source>
        <dbReference type="EMBL" id="GMR37483.1"/>
    </source>
</evidence>
<evidence type="ECO:0000313" key="4">
    <source>
        <dbReference type="Proteomes" id="UP001328107"/>
    </source>
</evidence>
<accession>A0AAN4ZFD0</accession>
<dbReference type="CDD" id="cd00637">
    <property type="entry name" value="7tm_classA_rhodopsin-like"/>
    <property type="match status" value="1"/>
</dbReference>
<dbReference type="Gene3D" id="1.20.1070.10">
    <property type="entry name" value="Rhodopsin 7-helix transmembrane proteins"/>
    <property type="match status" value="1"/>
</dbReference>
<proteinExistence type="predicted"/>
<gene>
    <name evidence="3" type="ORF">PMAYCL1PPCAC_07678</name>
</gene>
<dbReference type="Pfam" id="PF10328">
    <property type="entry name" value="7TM_GPCR_Srx"/>
    <property type="match status" value="1"/>
</dbReference>
<reference evidence="4" key="1">
    <citation type="submission" date="2022-10" db="EMBL/GenBank/DDBJ databases">
        <title>Genome assembly of Pristionchus species.</title>
        <authorList>
            <person name="Yoshida K."/>
            <person name="Sommer R.J."/>
        </authorList>
    </citation>
    <scope>NUCLEOTIDE SEQUENCE [LARGE SCALE GENOMIC DNA]</scope>
    <source>
        <strain evidence="4">RS5460</strain>
    </source>
</reference>
<feature type="transmembrane region" description="Helical" evidence="1">
    <location>
        <begin position="87"/>
        <end position="104"/>
    </location>
</feature>
<feature type="domain" description="7TM GPCR serpentine receptor class x (Srx)" evidence="2">
    <location>
        <begin position="12"/>
        <end position="205"/>
    </location>
</feature>
<feature type="transmembrane region" description="Helical" evidence="1">
    <location>
        <begin position="183"/>
        <end position="204"/>
    </location>
</feature>
<dbReference type="AlphaFoldDB" id="A0AAN4ZFD0"/>
<evidence type="ECO:0000256" key="1">
    <source>
        <dbReference type="SAM" id="Phobius"/>
    </source>
</evidence>
<keyword evidence="4" id="KW-1185">Reference proteome</keyword>
<feature type="transmembrane region" description="Helical" evidence="1">
    <location>
        <begin position="110"/>
        <end position="130"/>
    </location>
</feature>
<dbReference type="SUPFAM" id="SSF81321">
    <property type="entry name" value="Family A G protein-coupled receptor-like"/>
    <property type="match status" value="1"/>
</dbReference>
<dbReference type="EMBL" id="BTRK01000002">
    <property type="protein sequence ID" value="GMR37483.1"/>
    <property type="molecule type" value="Genomic_DNA"/>
</dbReference>
<comment type="caution">
    <text evidence="3">The sequence shown here is derived from an EMBL/GenBank/DDBJ whole genome shotgun (WGS) entry which is preliminary data.</text>
</comment>
<feature type="non-terminal residue" evidence="3">
    <location>
        <position position="1"/>
    </location>
</feature>
<dbReference type="PANTHER" id="PTHR23017:SF3">
    <property type="entry name" value="G-PROTEIN COUPLED RECEPTORS FAMILY 1 PROFILE DOMAIN-CONTAINING PROTEIN"/>
    <property type="match status" value="1"/>
</dbReference>
<feature type="transmembrane region" description="Helical" evidence="1">
    <location>
        <begin position="151"/>
        <end position="171"/>
    </location>
</feature>
<sequence length="212" mass="24289">AEVITSEEIGKRIGQVNILFWDACVYSHFSISINRFICITFPMKASTFFTPPIIGTFIGIPWVLALFHIVPYFWVEECFIAYDANSWTWNFALTPCGGMISLYFDFATGMAVLGAMITFDMGTLFNLRRLHKQAVLSGRDFSRKRSLETKFFMQSLCQSAIFALELSSFYFISTLAKDQWQMFWLTTFAWVGCHAGDGLILDLFHARKALLR</sequence>
<dbReference type="InterPro" id="IPR019430">
    <property type="entry name" value="7TM_GPCR_serpentine_rcpt_Srx"/>
</dbReference>